<comment type="similarity">
    <text evidence="1">Belongs to the BTG family.</text>
</comment>
<feature type="compositionally biased region" description="Polar residues" evidence="2">
    <location>
        <begin position="293"/>
        <end position="308"/>
    </location>
</feature>
<accession>A0AAW0E0J8</accession>
<dbReference type="InterPro" id="IPR033332">
    <property type="entry name" value="BTG"/>
</dbReference>
<evidence type="ECO:0000313" key="5">
    <source>
        <dbReference type="Proteomes" id="UP001383192"/>
    </source>
</evidence>
<feature type="compositionally biased region" description="Low complexity" evidence="2">
    <location>
        <begin position="189"/>
        <end position="240"/>
    </location>
</feature>
<reference evidence="4 5" key="1">
    <citation type="submission" date="2024-01" db="EMBL/GenBank/DDBJ databases">
        <title>A draft genome for a cacao thread blight-causing isolate of Paramarasmius palmivorus.</title>
        <authorList>
            <person name="Baruah I.K."/>
            <person name="Bukari Y."/>
            <person name="Amoako-Attah I."/>
            <person name="Meinhardt L.W."/>
            <person name="Bailey B.A."/>
            <person name="Cohen S.P."/>
        </authorList>
    </citation>
    <scope>NUCLEOTIDE SEQUENCE [LARGE SCALE GENOMIC DNA]</scope>
    <source>
        <strain evidence="4 5">GH-12</strain>
    </source>
</reference>
<proteinExistence type="inferred from homology"/>
<dbReference type="PANTHER" id="PTHR22978:SF22">
    <property type="entry name" value="BTG FAMILY PROTEIN"/>
    <property type="match status" value="1"/>
</dbReference>
<dbReference type="EMBL" id="JAYKXP010000005">
    <property type="protein sequence ID" value="KAK7058298.1"/>
    <property type="molecule type" value="Genomic_DNA"/>
</dbReference>
<feature type="domain" description="Anti-proliferative protein" evidence="3">
    <location>
        <begin position="8"/>
        <end position="116"/>
    </location>
</feature>
<feature type="region of interest" description="Disordered" evidence="2">
    <location>
        <begin position="283"/>
        <end position="308"/>
    </location>
</feature>
<dbReference type="AlphaFoldDB" id="A0AAW0E0J8"/>
<protein>
    <recommendedName>
        <fullName evidence="3">Anti-proliferative protein domain-containing protein</fullName>
    </recommendedName>
</protein>
<dbReference type="Gene3D" id="3.90.640.90">
    <property type="entry name" value="Anti-proliferative protein, N-terminal domain"/>
    <property type="match status" value="1"/>
</dbReference>
<evidence type="ECO:0000259" key="3">
    <source>
        <dbReference type="SMART" id="SM00099"/>
    </source>
</evidence>
<dbReference type="SMART" id="SM00099">
    <property type="entry name" value="btg1"/>
    <property type="match status" value="1"/>
</dbReference>
<dbReference type="SUPFAM" id="SSF160696">
    <property type="entry name" value="BTG domain-like"/>
    <property type="match status" value="1"/>
</dbReference>
<keyword evidence="5" id="KW-1185">Reference proteome</keyword>
<dbReference type="Pfam" id="PF07742">
    <property type="entry name" value="BTG"/>
    <property type="match status" value="1"/>
</dbReference>
<comment type="caution">
    <text evidence="4">The sequence shown here is derived from an EMBL/GenBank/DDBJ whole genome shotgun (WGS) entry which is preliminary data.</text>
</comment>
<feature type="region of interest" description="Disordered" evidence="2">
    <location>
        <begin position="187"/>
        <end position="257"/>
    </location>
</feature>
<dbReference type="PANTHER" id="PTHR22978">
    <property type="entry name" value="B-CELL TRANSLOCATION GENE"/>
    <property type="match status" value="1"/>
</dbReference>
<evidence type="ECO:0000256" key="1">
    <source>
        <dbReference type="ARBA" id="ARBA00007989"/>
    </source>
</evidence>
<dbReference type="InterPro" id="IPR036054">
    <property type="entry name" value="BTG-like_sf"/>
</dbReference>
<dbReference type="GO" id="GO:0005634">
    <property type="term" value="C:nucleus"/>
    <property type="evidence" value="ECO:0007669"/>
    <property type="project" value="TreeGrafter"/>
</dbReference>
<dbReference type="GO" id="GO:0005737">
    <property type="term" value="C:cytoplasm"/>
    <property type="evidence" value="ECO:0007669"/>
    <property type="project" value="TreeGrafter"/>
</dbReference>
<sequence length="308" mass="33198">MASPSTSLSVTLAHAISYLTASLHGLTAPCNITKLQLVLEANLRAHYAPTWDPTEPLRGSGRRCLTLSPDCLPPRVIYAACIATGVQWFEWINALGGQEFDFFVDPGCVSVRVGRKGDPNCRLMTVWADELPSPTVAPQPFKASGKTLAQQLMEYDDDDSEHMFAMIAHETSPTTWMTSILDQFPCPRSTSPLSTSSNASVSSTHSRSSSRSSNSSSGFSYDSRSSVSSSATVSSAQSSNKHGASRRERARQARVFIDTTKTDVTSYEGGRTTVLTGGVMLGGGSKAKKASPQPFQNPSVTNWRYSRA</sequence>
<dbReference type="InterPro" id="IPR002087">
    <property type="entry name" value="Anti_prolifrtn"/>
</dbReference>
<gene>
    <name evidence="4" type="ORF">VNI00_001929</name>
</gene>
<dbReference type="Proteomes" id="UP001383192">
    <property type="component" value="Unassembled WGS sequence"/>
</dbReference>
<name>A0AAW0E0J8_9AGAR</name>
<evidence type="ECO:0000256" key="2">
    <source>
        <dbReference type="SAM" id="MobiDB-lite"/>
    </source>
</evidence>
<evidence type="ECO:0000313" key="4">
    <source>
        <dbReference type="EMBL" id="KAK7058298.1"/>
    </source>
</evidence>
<organism evidence="4 5">
    <name type="scientific">Paramarasmius palmivorus</name>
    <dbReference type="NCBI Taxonomy" id="297713"/>
    <lineage>
        <taxon>Eukaryota</taxon>
        <taxon>Fungi</taxon>
        <taxon>Dikarya</taxon>
        <taxon>Basidiomycota</taxon>
        <taxon>Agaricomycotina</taxon>
        <taxon>Agaricomycetes</taxon>
        <taxon>Agaricomycetidae</taxon>
        <taxon>Agaricales</taxon>
        <taxon>Marasmiineae</taxon>
        <taxon>Marasmiaceae</taxon>
        <taxon>Paramarasmius</taxon>
    </lineage>
</organism>